<name>A0A6J4NHA0_9ACTN</name>
<evidence type="ECO:0000313" key="2">
    <source>
        <dbReference type="EMBL" id="CAA9385034.1"/>
    </source>
</evidence>
<proteinExistence type="predicted"/>
<reference evidence="2" key="1">
    <citation type="submission" date="2020-02" db="EMBL/GenBank/DDBJ databases">
        <authorList>
            <person name="Meier V. D."/>
        </authorList>
    </citation>
    <scope>NUCLEOTIDE SEQUENCE</scope>
    <source>
        <strain evidence="2">AVDCRST_MAG03</strain>
    </source>
</reference>
<accession>A0A6J4NHA0</accession>
<dbReference type="EMBL" id="CADCUT010000010">
    <property type="protein sequence ID" value="CAA9385034.1"/>
    <property type="molecule type" value="Genomic_DNA"/>
</dbReference>
<feature type="region of interest" description="Disordered" evidence="1">
    <location>
        <begin position="1"/>
        <end position="24"/>
    </location>
</feature>
<evidence type="ECO:0000256" key="1">
    <source>
        <dbReference type="SAM" id="MobiDB-lite"/>
    </source>
</evidence>
<gene>
    <name evidence="2" type="ORF">AVDCRST_MAG03-202</name>
</gene>
<sequence>MAFSPDEPVPVHGDARAVPVGSPSGVTMPQKPAVMFLTIPSGMVSLVASL</sequence>
<protein>
    <submittedName>
        <fullName evidence="2">Uncharacterized protein</fullName>
    </submittedName>
</protein>
<organism evidence="2">
    <name type="scientific">uncultured Rubrobacteraceae bacterium</name>
    <dbReference type="NCBI Taxonomy" id="349277"/>
    <lineage>
        <taxon>Bacteria</taxon>
        <taxon>Bacillati</taxon>
        <taxon>Actinomycetota</taxon>
        <taxon>Rubrobacteria</taxon>
        <taxon>Rubrobacterales</taxon>
        <taxon>Rubrobacteraceae</taxon>
        <taxon>environmental samples</taxon>
    </lineage>
</organism>
<dbReference type="AlphaFoldDB" id="A0A6J4NHA0"/>